<dbReference type="PANTHER" id="PTHR43132">
    <property type="entry name" value="ARSENICAL RESISTANCE OPERON REPRESSOR ARSR-RELATED"/>
    <property type="match status" value="1"/>
</dbReference>
<dbReference type="KEGG" id="cber:B5D82_06720"/>
<evidence type="ECO:0000256" key="3">
    <source>
        <dbReference type="ARBA" id="ARBA00023163"/>
    </source>
</evidence>
<dbReference type="EMBL" id="CP020465">
    <property type="protein sequence ID" value="ASP49923.1"/>
    <property type="molecule type" value="Genomic_DNA"/>
</dbReference>
<dbReference type="SMART" id="SM00418">
    <property type="entry name" value="HTH_ARSR"/>
    <property type="match status" value="1"/>
</dbReference>
<name>A0A222GE36_9GAMM</name>
<dbReference type="OrthoDB" id="9796124at2"/>
<evidence type="ECO:0000313" key="6">
    <source>
        <dbReference type="Proteomes" id="UP000202259"/>
    </source>
</evidence>
<feature type="domain" description="HTH arsR-type" evidence="4">
    <location>
        <begin position="3"/>
        <end position="99"/>
    </location>
</feature>
<dbReference type="InterPro" id="IPR036388">
    <property type="entry name" value="WH-like_DNA-bd_sf"/>
</dbReference>
<organism evidence="5 6">
    <name type="scientific">Cognaticolwellia beringensis</name>
    <dbReference type="NCBI Taxonomy" id="1967665"/>
    <lineage>
        <taxon>Bacteria</taxon>
        <taxon>Pseudomonadati</taxon>
        <taxon>Pseudomonadota</taxon>
        <taxon>Gammaproteobacteria</taxon>
        <taxon>Alteromonadales</taxon>
        <taxon>Colwelliaceae</taxon>
        <taxon>Cognaticolwellia</taxon>
    </lineage>
</organism>
<accession>A0A222GE36</accession>
<dbReference type="InterPro" id="IPR011991">
    <property type="entry name" value="ArsR-like_HTH"/>
</dbReference>
<dbReference type="GO" id="GO:0003677">
    <property type="term" value="F:DNA binding"/>
    <property type="evidence" value="ECO:0007669"/>
    <property type="project" value="UniProtKB-KW"/>
</dbReference>
<evidence type="ECO:0000313" key="5">
    <source>
        <dbReference type="EMBL" id="ASP49923.1"/>
    </source>
</evidence>
<dbReference type="Proteomes" id="UP000202259">
    <property type="component" value="Chromosome"/>
</dbReference>
<dbReference type="InterPro" id="IPR036390">
    <property type="entry name" value="WH_DNA-bd_sf"/>
</dbReference>
<keyword evidence="6" id="KW-1185">Reference proteome</keyword>
<evidence type="ECO:0000259" key="4">
    <source>
        <dbReference type="PROSITE" id="PS50987"/>
    </source>
</evidence>
<dbReference type="Gene3D" id="1.10.10.10">
    <property type="entry name" value="Winged helix-like DNA-binding domain superfamily/Winged helix DNA-binding domain"/>
    <property type="match status" value="1"/>
</dbReference>
<evidence type="ECO:0000256" key="2">
    <source>
        <dbReference type="ARBA" id="ARBA00023125"/>
    </source>
</evidence>
<evidence type="ECO:0000256" key="1">
    <source>
        <dbReference type="ARBA" id="ARBA00023015"/>
    </source>
</evidence>
<dbReference type="InterPro" id="IPR001845">
    <property type="entry name" value="HTH_ArsR_DNA-bd_dom"/>
</dbReference>
<dbReference type="AlphaFoldDB" id="A0A222GE36"/>
<reference evidence="5 6" key="1">
    <citation type="submission" date="2017-08" db="EMBL/GenBank/DDBJ databases">
        <title>Complete genome of Colwellia sp. NB097-1, a psychrophile bacterium ioslated from Bering Sea.</title>
        <authorList>
            <person name="Chen X."/>
        </authorList>
    </citation>
    <scope>NUCLEOTIDE SEQUENCE [LARGE SCALE GENOMIC DNA]</scope>
    <source>
        <strain evidence="5 6">NB097-1</strain>
    </source>
</reference>
<keyword evidence="2" id="KW-0238">DNA-binding</keyword>
<keyword evidence="1" id="KW-0805">Transcription regulation</keyword>
<dbReference type="Pfam" id="PF01022">
    <property type="entry name" value="HTH_5"/>
    <property type="match status" value="1"/>
</dbReference>
<sequence>MDINDMRENAAQAADLLKAMSNQNRLLILCHLGEKEMSVNELNNFVDLSQSSLSQHLARLRQDNLVKTRRESQTIFYSIANPSVVKLISFLHSEFCEKSL</sequence>
<proteinExistence type="predicted"/>
<dbReference type="GO" id="GO:0003700">
    <property type="term" value="F:DNA-binding transcription factor activity"/>
    <property type="evidence" value="ECO:0007669"/>
    <property type="project" value="InterPro"/>
</dbReference>
<gene>
    <name evidence="5" type="ORF">B5D82_06720</name>
</gene>
<dbReference type="PROSITE" id="PS50987">
    <property type="entry name" value="HTH_ARSR_2"/>
    <property type="match status" value="1"/>
</dbReference>
<dbReference type="CDD" id="cd00090">
    <property type="entry name" value="HTH_ARSR"/>
    <property type="match status" value="1"/>
</dbReference>
<dbReference type="InterPro" id="IPR051011">
    <property type="entry name" value="Metal_resp_trans_reg"/>
</dbReference>
<dbReference type="PRINTS" id="PR00778">
    <property type="entry name" value="HTHARSR"/>
</dbReference>
<dbReference type="SUPFAM" id="SSF46785">
    <property type="entry name" value="Winged helix' DNA-binding domain"/>
    <property type="match status" value="1"/>
</dbReference>
<dbReference type="PANTHER" id="PTHR43132:SF2">
    <property type="entry name" value="ARSENICAL RESISTANCE OPERON REPRESSOR ARSR-RELATED"/>
    <property type="match status" value="1"/>
</dbReference>
<dbReference type="NCBIfam" id="NF033788">
    <property type="entry name" value="HTH_metalloreg"/>
    <property type="match status" value="1"/>
</dbReference>
<keyword evidence="3" id="KW-0804">Transcription</keyword>
<protein>
    <submittedName>
        <fullName evidence="5">ArsR family transcriptional regulator</fullName>
    </submittedName>
</protein>